<dbReference type="AlphaFoldDB" id="A0A6A6J1X3"/>
<name>A0A6A6J1X3_9PLEO</name>
<gene>
    <name evidence="1" type="ORF">BU26DRAFT_558019</name>
</gene>
<sequence length="195" mass="21872">MASTNIFDLTNSQEDPAATQQRQELEDAIERLVQTCGLKEGQITLNIAPNRTREGRAAQGWIYMNGVWPGVQFTLVASGSVQNECTMHKKLLAQLEKEAKWLIAFRDDVKYFTGVYHNLKNCKASIETTGNGTASVVFKSDKEGSDSEFFCEMPGATRYESAQNLRNWVDWHKKCGEAAQKEGWHSEGPGYAIWS</sequence>
<dbReference type="Proteomes" id="UP000800094">
    <property type="component" value="Unassembled WGS sequence"/>
</dbReference>
<keyword evidence="2" id="KW-1185">Reference proteome</keyword>
<proteinExistence type="predicted"/>
<dbReference type="GeneID" id="54585853"/>
<organism evidence="1 2">
    <name type="scientific">Trematosphaeria pertusa</name>
    <dbReference type="NCBI Taxonomy" id="390896"/>
    <lineage>
        <taxon>Eukaryota</taxon>
        <taxon>Fungi</taxon>
        <taxon>Dikarya</taxon>
        <taxon>Ascomycota</taxon>
        <taxon>Pezizomycotina</taxon>
        <taxon>Dothideomycetes</taxon>
        <taxon>Pleosporomycetidae</taxon>
        <taxon>Pleosporales</taxon>
        <taxon>Massarineae</taxon>
        <taxon>Trematosphaeriaceae</taxon>
        <taxon>Trematosphaeria</taxon>
    </lineage>
</organism>
<dbReference type="EMBL" id="ML987189">
    <property type="protein sequence ID" value="KAF2256568.1"/>
    <property type="molecule type" value="Genomic_DNA"/>
</dbReference>
<protein>
    <submittedName>
        <fullName evidence="1">Uncharacterized protein</fullName>
    </submittedName>
</protein>
<accession>A0A6A6J1X3</accession>
<reference evidence="1" key="1">
    <citation type="journal article" date="2020" name="Stud. Mycol.">
        <title>101 Dothideomycetes genomes: a test case for predicting lifestyles and emergence of pathogens.</title>
        <authorList>
            <person name="Haridas S."/>
            <person name="Albert R."/>
            <person name="Binder M."/>
            <person name="Bloem J."/>
            <person name="Labutti K."/>
            <person name="Salamov A."/>
            <person name="Andreopoulos B."/>
            <person name="Baker S."/>
            <person name="Barry K."/>
            <person name="Bills G."/>
            <person name="Bluhm B."/>
            <person name="Cannon C."/>
            <person name="Castanera R."/>
            <person name="Culley D."/>
            <person name="Daum C."/>
            <person name="Ezra D."/>
            <person name="Gonzalez J."/>
            <person name="Henrissat B."/>
            <person name="Kuo A."/>
            <person name="Liang C."/>
            <person name="Lipzen A."/>
            <person name="Lutzoni F."/>
            <person name="Magnuson J."/>
            <person name="Mondo S."/>
            <person name="Nolan M."/>
            <person name="Ohm R."/>
            <person name="Pangilinan J."/>
            <person name="Park H.-J."/>
            <person name="Ramirez L."/>
            <person name="Alfaro M."/>
            <person name="Sun H."/>
            <person name="Tritt A."/>
            <person name="Yoshinaga Y."/>
            <person name="Zwiers L.-H."/>
            <person name="Turgeon B."/>
            <person name="Goodwin S."/>
            <person name="Spatafora J."/>
            <person name="Crous P."/>
            <person name="Grigoriev I."/>
        </authorList>
    </citation>
    <scope>NUCLEOTIDE SEQUENCE</scope>
    <source>
        <strain evidence="1">CBS 122368</strain>
    </source>
</reference>
<evidence type="ECO:0000313" key="1">
    <source>
        <dbReference type="EMBL" id="KAF2256568.1"/>
    </source>
</evidence>
<evidence type="ECO:0000313" key="2">
    <source>
        <dbReference type="Proteomes" id="UP000800094"/>
    </source>
</evidence>
<dbReference type="RefSeq" id="XP_033691572.1">
    <property type="nucleotide sequence ID" value="XM_033832523.1"/>
</dbReference>